<evidence type="ECO:0000313" key="2">
    <source>
        <dbReference type="Proteomes" id="UP000290013"/>
    </source>
</evidence>
<protein>
    <submittedName>
        <fullName evidence="1">Uncharacterized protein</fullName>
    </submittedName>
</protein>
<organism evidence="1 2">
    <name type="scientific">Chryseobacterium taihuense</name>
    <dbReference type="NCBI Taxonomy" id="1141221"/>
    <lineage>
        <taxon>Bacteria</taxon>
        <taxon>Pseudomonadati</taxon>
        <taxon>Bacteroidota</taxon>
        <taxon>Flavobacteriia</taxon>
        <taxon>Flavobacteriales</taxon>
        <taxon>Weeksellaceae</taxon>
        <taxon>Chryseobacterium group</taxon>
        <taxon>Chryseobacterium</taxon>
    </lineage>
</organism>
<name>A0A4U8W9C5_9FLAO</name>
<dbReference type="Proteomes" id="UP000290013">
    <property type="component" value="Chromosome"/>
</dbReference>
<dbReference type="AlphaFoldDB" id="A0A4U8W9C5"/>
<reference evidence="1 2" key="1">
    <citation type="submission" date="2019-02" db="EMBL/GenBank/DDBJ databases">
        <authorList>
            <consortium name="Pathogen Informatics"/>
        </authorList>
    </citation>
    <scope>NUCLEOTIDE SEQUENCE [LARGE SCALE GENOMIC DNA]</scope>
    <source>
        <strain evidence="1 2">3012STDY6944375</strain>
    </source>
</reference>
<gene>
    <name evidence="1" type="ORF">NCTC12078_00620</name>
</gene>
<proteinExistence type="predicted"/>
<evidence type="ECO:0000313" key="1">
    <source>
        <dbReference type="EMBL" id="VFB02643.1"/>
    </source>
</evidence>
<sequence>MKTSGIIVFLLTVSFFSAQNIKIQIADLPKDRVEGYNQSFFCLVGALKKSDKNQASRLISDQLKADNSDLLIQNLSGGISFERKMKMHQTGTIEIDGVMYPAVQYKYEADSSVSPTDIITVVFQNDGKIKKIIPYYSK</sequence>
<dbReference type="KEGG" id="ctai:NCTC12078_00620"/>
<dbReference type="RefSeq" id="WP_130913437.1">
    <property type="nucleotide sequence ID" value="NZ_LR215974.1"/>
</dbReference>
<accession>A0A4U8W9C5</accession>
<dbReference type="EMBL" id="LR215974">
    <property type="protein sequence ID" value="VFB02643.1"/>
    <property type="molecule type" value="Genomic_DNA"/>
</dbReference>